<dbReference type="Gene3D" id="1.10.10.10">
    <property type="entry name" value="Winged helix-like DNA-binding domain superfamily/Winged helix DNA-binding domain"/>
    <property type="match status" value="1"/>
</dbReference>
<reference evidence="8 9" key="1">
    <citation type="submission" date="2013-08" db="EMBL/GenBank/DDBJ databases">
        <title>The genome sequence of Knoellia aerolata.</title>
        <authorList>
            <person name="Zhu W."/>
            <person name="Wang G."/>
        </authorList>
    </citation>
    <scope>NUCLEOTIDE SEQUENCE [LARGE SCALE GENOMIC DNA]</scope>
    <source>
        <strain evidence="8 9">DSM 18566</strain>
    </source>
</reference>
<comment type="similarity">
    <text evidence="1">Belongs to the sigma-70 factor family. ECF subfamily.</text>
</comment>
<dbReference type="Pfam" id="PF04542">
    <property type="entry name" value="Sigma70_r2"/>
    <property type="match status" value="1"/>
</dbReference>
<keyword evidence="2" id="KW-0805">Transcription regulation</keyword>
<dbReference type="InterPro" id="IPR014284">
    <property type="entry name" value="RNA_pol_sigma-70_dom"/>
</dbReference>
<keyword evidence="3" id="KW-0731">Sigma factor</keyword>
<feature type="domain" description="RNA polymerase sigma factor 70 region 4 type 2" evidence="7">
    <location>
        <begin position="121"/>
        <end position="173"/>
    </location>
</feature>
<accession>A0A0A0JYG1</accession>
<evidence type="ECO:0000256" key="1">
    <source>
        <dbReference type="ARBA" id="ARBA00010641"/>
    </source>
</evidence>
<dbReference type="PANTHER" id="PTHR43133">
    <property type="entry name" value="RNA POLYMERASE ECF-TYPE SIGMA FACTO"/>
    <property type="match status" value="1"/>
</dbReference>
<dbReference type="STRING" id="1385519.N801_01425"/>
<gene>
    <name evidence="8" type="ORF">N801_01425</name>
</gene>
<dbReference type="SUPFAM" id="SSF88946">
    <property type="entry name" value="Sigma2 domain of RNA polymerase sigma factors"/>
    <property type="match status" value="1"/>
</dbReference>
<dbReference type="NCBIfam" id="TIGR02937">
    <property type="entry name" value="sigma70-ECF"/>
    <property type="match status" value="1"/>
</dbReference>
<dbReference type="InterPro" id="IPR013324">
    <property type="entry name" value="RNA_pol_sigma_r3/r4-like"/>
</dbReference>
<keyword evidence="5" id="KW-0804">Transcription</keyword>
<evidence type="ECO:0000259" key="6">
    <source>
        <dbReference type="Pfam" id="PF04542"/>
    </source>
</evidence>
<organism evidence="8 9">
    <name type="scientific">Knoellia aerolata DSM 18566</name>
    <dbReference type="NCBI Taxonomy" id="1385519"/>
    <lineage>
        <taxon>Bacteria</taxon>
        <taxon>Bacillati</taxon>
        <taxon>Actinomycetota</taxon>
        <taxon>Actinomycetes</taxon>
        <taxon>Micrococcales</taxon>
        <taxon>Intrasporangiaceae</taxon>
        <taxon>Knoellia</taxon>
    </lineage>
</organism>
<evidence type="ECO:0000259" key="7">
    <source>
        <dbReference type="Pfam" id="PF08281"/>
    </source>
</evidence>
<dbReference type="CDD" id="cd06171">
    <property type="entry name" value="Sigma70_r4"/>
    <property type="match status" value="1"/>
</dbReference>
<dbReference type="GO" id="GO:0003677">
    <property type="term" value="F:DNA binding"/>
    <property type="evidence" value="ECO:0007669"/>
    <property type="project" value="UniProtKB-KW"/>
</dbReference>
<dbReference type="Proteomes" id="UP000030013">
    <property type="component" value="Unassembled WGS sequence"/>
</dbReference>
<dbReference type="InterPro" id="IPR013249">
    <property type="entry name" value="RNA_pol_sigma70_r4_t2"/>
</dbReference>
<comment type="caution">
    <text evidence="8">The sequence shown here is derived from an EMBL/GenBank/DDBJ whole genome shotgun (WGS) entry which is preliminary data.</text>
</comment>
<dbReference type="InterPro" id="IPR036388">
    <property type="entry name" value="WH-like_DNA-bd_sf"/>
</dbReference>
<dbReference type="PANTHER" id="PTHR43133:SF50">
    <property type="entry name" value="ECF RNA POLYMERASE SIGMA FACTOR SIGM"/>
    <property type="match status" value="1"/>
</dbReference>
<dbReference type="EMBL" id="AVPL01000007">
    <property type="protein sequence ID" value="KGN42228.1"/>
    <property type="molecule type" value="Genomic_DNA"/>
</dbReference>
<dbReference type="RefSeq" id="WP_052112612.1">
    <property type="nucleotide sequence ID" value="NZ_AVPL01000007.1"/>
</dbReference>
<evidence type="ECO:0000313" key="8">
    <source>
        <dbReference type="EMBL" id="KGN42228.1"/>
    </source>
</evidence>
<dbReference type="InterPro" id="IPR039425">
    <property type="entry name" value="RNA_pol_sigma-70-like"/>
</dbReference>
<name>A0A0A0JYG1_9MICO</name>
<dbReference type="eggNOG" id="COG1595">
    <property type="taxonomic scope" value="Bacteria"/>
</dbReference>
<dbReference type="AlphaFoldDB" id="A0A0A0JYG1"/>
<evidence type="ECO:0000256" key="2">
    <source>
        <dbReference type="ARBA" id="ARBA00023015"/>
    </source>
</evidence>
<dbReference type="InterPro" id="IPR013325">
    <property type="entry name" value="RNA_pol_sigma_r2"/>
</dbReference>
<dbReference type="GO" id="GO:0016987">
    <property type="term" value="F:sigma factor activity"/>
    <property type="evidence" value="ECO:0007669"/>
    <property type="project" value="UniProtKB-KW"/>
</dbReference>
<dbReference type="SUPFAM" id="SSF88659">
    <property type="entry name" value="Sigma3 and sigma4 domains of RNA polymerase sigma factors"/>
    <property type="match status" value="1"/>
</dbReference>
<evidence type="ECO:0000313" key="9">
    <source>
        <dbReference type="Proteomes" id="UP000030013"/>
    </source>
</evidence>
<proteinExistence type="inferred from homology"/>
<evidence type="ECO:0008006" key="10">
    <source>
        <dbReference type="Google" id="ProtNLM"/>
    </source>
</evidence>
<dbReference type="Gene3D" id="1.10.1740.10">
    <property type="match status" value="1"/>
</dbReference>
<dbReference type="InterPro" id="IPR007627">
    <property type="entry name" value="RNA_pol_sigma70_r2"/>
</dbReference>
<feature type="domain" description="RNA polymerase sigma-70 region 2" evidence="6">
    <location>
        <begin position="26"/>
        <end position="90"/>
    </location>
</feature>
<keyword evidence="9" id="KW-1185">Reference proteome</keyword>
<dbReference type="GO" id="GO:0006352">
    <property type="term" value="P:DNA-templated transcription initiation"/>
    <property type="evidence" value="ECO:0007669"/>
    <property type="project" value="InterPro"/>
</dbReference>
<protein>
    <recommendedName>
        <fullName evidence="10">RNA polymerase subunit sigma-24</fullName>
    </recommendedName>
</protein>
<evidence type="ECO:0000256" key="3">
    <source>
        <dbReference type="ARBA" id="ARBA00023082"/>
    </source>
</evidence>
<keyword evidence="4" id="KW-0238">DNA-binding</keyword>
<dbReference type="Pfam" id="PF08281">
    <property type="entry name" value="Sigma70_r4_2"/>
    <property type="match status" value="1"/>
</dbReference>
<sequence>MNDGDHSATALHPGTTLDRDVVLEQLFRDHYASLVRLAYCLIGDRAASEDAAQEAFVSLHRHWEGLRSSGAVVAYLRRATINQCRTTQRRLIRGRGALARLPSRADTASSEDSAVEHDELRRLAAAIRALPARQREVLVCRYFLELSEVATSEALEIGVSSVKQHAHRARTALHAMMGESR</sequence>
<evidence type="ECO:0000256" key="4">
    <source>
        <dbReference type="ARBA" id="ARBA00023125"/>
    </source>
</evidence>
<evidence type="ECO:0000256" key="5">
    <source>
        <dbReference type="ARBA" id="ARBA00023163"/>
    </source>
</evidence>